<name>A0A516G9P5_9MICO</name>
<keyword evidence="3" id="KW-1185">Reference proteome</keyword>
<dbReference type="Pfam" id="PF12697">
    <property type="entry name" value="Abhydrolase_6"/>
    <property type="match status" value="1"/>
</dbReference>
<organism evidence="2 3">
    <name type="scientific">Ornithinimicrobium ciconiae</name>
    <dbReference type="NCBI Taxonomy" id="2594265"/>
    <lineage>
        <taxon>Bacteria</taxon>
        <taxon>Bacillati</taxon>
        <taxon>Actinomycetota</taxon>
        <taxon>Actinomycetes</taxon>
        <taxon>Micrococcales</taxon>
        <taxon>Ornithinimicrobiaceae</taxon>
        <taxon>Ornithinimicrobium</taxon>
    </lineage>
</organism>
<dbReference type="InterPro" id="IPR000073">
    <property type="entry name" value="AB_hydrolase_1"/>
</dbReference>
<accession>A0A516G9P5</accession>
<protein>
    <submittedName>
        <fullName evidence="2">Alpha/beta hydrolase</fullName>
    </submittedName>
</protein>
<feature type="domain" description="AB hydrolase-1" evidence="1">
    <location>
        <begin position="10"/>
        <end position="208"/>
    </location>
</feature>
<dbReference type="KEGG" id="orz:FNH13_07490"/>
<dbReference type="InterPro" id="IPR050266">
    <property type="entry name" value="AB_hydrolase_sf"/>
</dbReference>
<dbReference type="OrthoDB" id="7958481at2"/>
<dbReference type="PANTHER" id="PTHR43798">
    <property type="entry name" value="MONOACYLGLYCEROL LIPASE"/>
    <property type="match status" value="1"/>
</dbReference>
<keyword evidence="2" id="KW-0378">Hydrolase</keyword>
<sequence length="223" mass="24001">MNTPKDPTPLVLLHGLGQAPMAWEDVVVPLYGSRRLLTPWVPGLKPTEKQAVPVADAAAKLDTDLMLEGMQAVDLCGLSYGAVVATRLAADFPERVRRLVLIAGMVRPPRALMKLQLQMLKMMPASRLADSSVSKERLLRTLDIVREVDLTDALPRITAPTLVLVGEKDKANKPAAQALASGISGAQLREVPGAGHQVNVDQPRVLVEILREFLDDGPGTAEA</sequence>
<evidence type="ECO:0000313" key="2">
    <source>
        <dbReference type="EMBL" id="QDO88205.1"/>
    </source>
</evidence>
<dbReference type="GO" id="GO:0016787">
    <property type="term" value="F:hydrolase activity"/>
    <property type="evidence" value="ECO:0007669"/>
    <property type="project" value="UniProtKB-KW"/>
</dbReference>
<dbReference type="Gene3D" id="3.40.50.1820">
    <property type="entry name" value="alpha/beta hydrolase"/>
    <property type="match status" value="1"/>
</dbReference>
<dbReference type="Proteomes" id="UP000315395">
    <property type="component" value="Chromosome"/>
</dbReference>
<dbReference type="RefSeq" id="WP_143782880.1">
    <property type="nucleotide sequence ID" value="NZ_CP041616.1"/>
</dbReference>
<proteinExistence type="predicted"/>
<gene>
    <name evidence="2" type="ORF">FNH13_07490</name>
</gene>
<dbReference type="AlphaFoldDB" id="A0A516G9P5"/>
<dbReference type="InterPro" id="IPR029058">
    <property type="entry name" value="AB_hydrolase_fold"/>
</dbReference>
<evidence type="ECO:0000259" key="1">
    <source>
        <dbReference type="Pfam" id="PF12697"/>
    </source>
</evidence>
<evidence type="ECO:0000313" key="3">
    <source>
        <dbReference type="Proteomes" id="UP000315395"/>
    </source>
</evidence>
<dbReference type="PRINTS" id="PR00111">
    <property type="entry name" value="ABHYDROLASE"/>
</dbReference>
<dbReference type="SUPFAM" id="SSF53474">
    <property type="entry name" value="alpha/beta-Hydrolases"/>
    <property type="match status" value="1"/>
</dbReference>
<dbReference type="EMBL" id="CP041616">
    <property type="protein sequence ID" value="QDO88205.1"/>
    <property type="molecule type" value="Genomic_DNA"/>
</dbReference>
<reference evidence="2 3" key="1">
    <citation type="submission" date="2019-07" db="EMBL/GenBank/DDBJ databases">
        <title>complete genome sequencing of Ornithinimicrobium sp. H23M54.</title>
        <authorList>
            <person name="Bae J.-W."/>
            <person name="Lee S.-Y."/>
        </authorList>
    </citation>
    <scope>NUCLEOTIDE SEQUENCE [LARGE SCALE GENOMIC DNA]</scope>
    <source>
        <strain evidence="2 3">H23M54</strain>
    </source>
</reference>